<reference evidence="2" key="1">
    <citation type="submission" date="2022-08" db="EMBL/GenBank/DDBJ databases">
        <authorList>
            <person name="Kallberg Y."/>
            <person name="Tangrot J."/>
            <person name="Rosling A."/>
        </authorList>
    </citation>
    <scope>NUCLEOTIDE SEQUENCE</scope>
    <source>
        <strain evidence="2">Wild A</strain>
    </source>
</reference>
<evidence type="ECO:0000313" key="2">
    <source>
        <dbReference type="EMBL" id="CAI2169245.1"/>
    </source>
</evidence>
<keyword evidence="3" id="KW-1185">Reference proteome</keyword>
<sequence>MSSQAKFSDDDNKLDELPAPEISIPDPRTLDPTEFLPKPNSRKSCNGFMIYRKVYQKLLNANSQKFKMTLISRWASALWLKENEKLKDDYQQFASMIARFHLEDHQAKLDNLRNHLNTARLLAAPYIVNSSQSCSPPSTPSTPSTSDSISSQYYYVNQSFPSANLHVDNQQFYIQDPTFSNHFHDNQPVNSSLLRPMDNYVNNNIETVGNDLLYNETPSYALQTLIYSTEQPFDNSEFSFDDFRF</sequence>
<dbReference type="OrthoDB" id="2348544at2759"/>
<organism evidence="2 3">
    <name type="scientific">Funneliformis geosporum</name>
    <dbReference type="NCBI Taxonomy" id="1117311"/>
    <lineage>
        <taxon>Eukaryota</taxon>
        <taxon>Fungi</taxon>
        <taxon>Fungi incertae sedis</taxon>
        <taxon>Mucoromycota</taxon>
        <taxon>Glomeromycotina</taxon>
        <taxon>Glomeromycetes</taxon>
        <taxon>Glomerales</taxon>
        <taxon>Glomeraceae</taxon>
        <taxon>Funneliformis</taxon>
    </lineage>
</organism>
<gene>
    <name evidence="2" type="ORF">FWILDA_LOCUS3984</name>
</gene>
<dbReference type="SUPFAM" id="SSF47095">
    <property type="entry name" value="HMG-box"/>
    <property type="match status" value="1"/>
</dbReference>
<dbReference type="Proteomes" id="UP001153678">
    <property type="component" value="Unassembled WGS sequence"/>
</dbReference>
<evidence type="ECO:0000256" key="1">
    <source>
        <dbReference type="SAM" id="MobiDB-lite"/>
    </source>
</evidence>
<dbReference type="EMBL" id="CAMKVN010000564">
    <property type="protein sequence ID" value="CAI2169245.1"/>
    <property type="molecule type" value="Genomic_DNA"/>
</dbReference>
<feature type="region of interest" description="Disordered" evidence="1">
    <location>
        <begin position="1"/>
        <end position="38"/>
    </location>
</feature>
<dbReference type="AlphaFoldDB" id="A0A9W4SHL1"/>
<feature type="compositionally biased region" description="Basic and acidic residues" evidence="1">
    <location>
        <begin position="7"/>
        <end position="16"/>
    </location>
</feature>
<accession>A0A9W4SHL1</accession>
<proteinExistence type="predicted"/>
<comment type="caution">
    <text evidence="2">The sequence shown here is derived from an EMBL/GenBank/DDBJ whole genome shotgun (WGS) entry which is preliminary data.</text>
</comment>
<evidence type="ECO:0000313" key="3">
    <source>
        <dbReference type="Proteomes" id="UP001153678"/>
    </source>
</evidence>
<dbReference type="InterPro" id="IPR036910">
    <property type="entry name" value="HMG_box_dom_sf"/>
</dbReference>
<protein>
    <submittedName>
        <fullName evidence="2">9205_t:CDS:1</fullName>
    </submittedName>
</protein>
<dbReference type="Gene3D" id="1.10.30.10">
    <property type="entry name" value="High mobility group box domain"/>
    <property type="match status" value="1"/>
</dbReference>
<name>A0A9W4SHL1_9GLOM</name>